<dbReference type="PROSITE" id="PS51747">
    <property type="entry name" value="CYT_DCMP_DEAMINASES_2"/>
    <property type="match status" value="1"/>
</dbReference>
<comment type="caution">
    <text evidence="20">The sequence shown here is derived from an EMBL/GenBank/DDBJ whole genome shotgun (WGS) entry which is preliminary data.</text>
</comment>
<evidence type="ECO:0000256" key="11">
    <source>
        <dbReference type="ARBA" id="ARBA00023002"/>
    </source>
</evidence>
<feature type="binding site" evidence="17">
    <location>
        <position position="173"/>
    </location>
    <ligand>
        <name>NADP(+)</name>
        <dbReference type="ChEBI" id="CHEBI:58349"/>
    </ligand>
</feature>
<gene>
    <name evidence="20" type="primary">ribD</name>
    <name evidence="20" type="ORF">J41TS12_18530</name>
</gene>
<accession>A0A919XPS2</accession>
<evidence type="ECO:0000256" key="13">
    <source>
        <dbReference type="ARBA" id="ARBA00049861"/>
    </source>
</evidence>
<dbReference type="PROSITE" id="PS00903">
    <property type="entry name" value="CYT_DCMP_DEAMINASES_1"/>
    <property type="match status" value="1"/>
</dbReference>
<reference evidence="20 21" key="1">
    <citation type="submission" date="2021-03" db="EMBL/GenBank/DDBJ databases">
        <title>Antimicrobial resistance genes in bacteria isolated from Japanese honey, and their potential for conferring macrolide and lincosamide resistance in the American foulbrood pathogen Paenibacillus larvae.</title>
        <authorList>
            <person name="Okamoto M."/>
            <person name="Kumagai M."/>
            <person name="Kanamori H."/>
            <person name="Takamatsu D."/>
        </authorList>
    </citation>
    <scope>NUCLEOTIDE SEQUENCE [LARGE SCALE GENOMIC DNA]</scope>
    <source>
        <strain evidence="20 21">J41TS12</strain>
    </source>
</reference>
<evidence type="ECO:0000259" key="19">
    <source>
        <dbReference type="PROSITE" id="PS51747"/>
    </source>
</evidence>
<comment type="cofactor">
    <cofactor evidence="15 18">
        <name>Zn(2+)</name>
        <dbReference type="ChEBI" id="CHEBI:29105"/>
    </cofactor>
    <text evidence="15 18">Binds 1 zinc ion.</text>
</comment>
<feature type="binding site" evidence="17">
    <location>
        <position position="210"/>
    </location>
    <ligand>
        <name>substrate</name>
    </ligand>
</feature>
<evidence type="ECO:0000256" key="4">
    <source>
        <dbReference type="ARBA" id="ARBA00005259"/>
    </source>
</evidence>
<keyword evidence="12" id="KW-0511">Multifunctional enzyme</keyword>
<evidence type="ECO:0000256" key="14">
    <source>
        <dbReference type="ARBA" id="ARBA00049886"/>
    </source>
</evidence>
<dbReference type="GO" id="GO:0009231">
    <property type="term" value="P:riboflavin biosynthetic process"/>
    <property type="evidence" value="ECO:0007669"/>
    <property type="project" value="UniProtKB-KW"/>
</dbReference>
<feature type="binding site" evidence="17">
    <location>
        <position position="187"/>
    </location>
    <ligand>
        <name>substrate</name>
    </ligand>
</feature>
<evidence type="ECO:0000256" key="16">
    <source>
        <dbReference type="PIRSR" id="PIRSR006769-1"/>
    </source>
</evidence>
<evidence type="ECO:0000256" key="15">
    <source>
        <dbReference type="PIRNR" id="PIRNR006769"/>
    </source>
</evidence>
<evidence type="ECO:0000256" key="9">
    <source>
        <dbReference type="ARBA" id="ARBA00022833"/>
    </source>
</evidence>
<dbReference type="NCBIfam" id="TIGR00227">
    <property type="entry name" value="ribD_Cterm"/>
    <property type="match status" value="1"/>
</dbReference>
<dbReference type="Gene3D" id="3.40.430.10">
    <property type="entry name" value="Dihydrofolate Reductase, subunit A"/>
    <property type="match status" value="1"/>
</dbReference>
<feature type="binding site" evidence="17">
    <location>
        <position position="171"/>
    </location>
    <ligand>
        <name>substrate</name>
    </ligand>
</feature>
<dbReference type="GO" id="GO:0008270">
    <property type="term" value="F:zinc ion binding"/>
    <property type="evidence" value="ECO:0007669"/>
    <property type="project" value="InterPro"/>
</dbReference>
<comment type="similarity">
    <text evidence="5 15">In the C-terminal section; belongs to the HTP reductase family.</text>
</comment>
<protein>
    <recommendedName>
        <fullName evidence="15">Riboflavin biosynthesis protein RibD</fullName>
    </recommendedName>
    <domain>
        <recommendedName>
            <fullName evidence="15">Diaminohydroxyphosphoribosylaminopyrimidine deaminase</fullName>
            <shortName evidence="15">DRAP deaminase</shortName>
            <ecNumber evidence="15">3.5.4.26</ecNumber>
        </recommendedName>
        <alternativeName>
            <fullName evidence="15">Riboflavin-specific deaminase</fullName>
        </alternativeName>
    </domain>
    <domain>
        <recommendedName>
            <fullName evidence="15">5-amino-6-(5-phosphoribosylamino)uracil reductase</fullName>
            <ecNumber evidence="15">1.1.1.193</ecNumber>
        </recommendedName>
        <alternativeName>
            <fullName evidence="15">HTP reductase</fullName>
        </alternativeName>
    </domain>
</protein>
<comment type="similarity">
    <text evidence="4 15">In the N-terminal section; belongs to the cytidine and deoxycytidylate deaminase family.</text>
</comment>
<evidence type="ECO:0000256" key="2">
    <source>
        <dbReference type="ARBA" id="ARBA00004882"/>
    </source>
</evidence>
<dbReference type="InterPro" id="IPR002734">
    <property type="entry name" value="RibDG_C"/>
</dbReference>
<dbReference type="FunFam" id="3.40.140.10:FF:000025">
    <property type="entry name" value="Riboflavin biosynthesis protein RibD"/>
    <property type="match status" value="1"/>
</dbReference>
<dbReference type="PANTHER" id="PTHR38011">
    <property type="entry name" value="DIHYDROFOLATE REDUCTASE FAMILY PROTEIN (AFU_ORTHOLOGUE AFUA_8G06820)"/>
    <property type="match status" value="1"/>
</dbReference>
<feature type="binding site" evidence="18">
    <location>
        <position position="87"/>
    </location>
    <ligand>
        <name>Zn(2+)</name>
        <dbReference type="ChEBI" id="CHEBI:29105"/>
        <note>catalytic</note>
    </ligand>
</feature>
<feature type="binding site" evidence="17">
    <location>
        <position position="225"/>
    </location>
    <ligand>
        <name>NADP(+)</name>
        <dbReference type="ChEBI" id="CHEBI:58349"/>
    </ligand>
</feature>
<comment type="catalytic activity">
    <reaction evidence="14 15">
        <text>2,5-diamino-6-hydroxy-4-(5-phosphoribosylamino)-pyrimidine + H2O + H(+) = 5-amino-6-(5-phospho-D-ribosylamino)uracil + NH4(+)</text>
        <dbReference type="Rhea" id="RHEA:21868"/>
        <dbReference type="ChEBI" id="CHEBI:15377"/>
        <dbReference type="ChEBI" id="CHEBI:15378"/>
        <dbReference type="ChEBI" id="CHEBI:28938"/>
        <dbReference type="ChEBI" id="CHEBI:58453"/>
        <dbReference type="ChEBI" id="CHEBI:58614"/>
        <dbReference type="EC" id="3.5.4.26"/>
    </reaction>
</comment>
<evidence type="ECO:0000256" key="18">
    <source>
        <dbReference type="PIRSR" id="PIRSR006769-3"/>
    </source>
</evidence>
<evidence type="ECO:0000256" key="10">
    <source>
        <dbReference type="ARBA" id="ARBA00022857"/>
    </source>
</evidence>
<dbReference type="Proteomes" id="UP000681162">
    <property type="component" value="Unassembled WGS sequence"/>
</dbReference>
<keyword evidence="6 15" id="KW-0686">Riboflavin biosynthesis</keyword>
<feature type="domain" description="CMP/dCMP-type deaminase" evidence="19">
    <location>
        <begin position="4"/>
        <end position="125"/>
    </location>
</feature>
<feature type="binding site" evidence="17">
    <location>
        <position position="203"/>
    </location>
    <ligand>
        <name>substrate</name>
    </ligand>
</feature>
<dbReference type="InterPro" id="IPR016192">
    <property type="entry name" value="APOBEC/CMP_deaminase_Zn-bd"/>
</dbReference>
<dbReference type="NCBIfam" id="TIGR00326">
    <property type="entry name" value="eubact_ribD"/>
    <property type="match status" value="1"/>
</dbReference>
<evidence type="ECO:0000313" key="21">
    <source>
        <dbReference type="Proteomes" id="UP000681162"/>
    </source>
</evidence>
<feature type="binding site" evidence="17">
    <location>
        <begin position="297"/>
        <end position="303"/>
    </location>
    <ligand>
        <name>NADP(+)</name>
        <dbReference type="ChEBI" id="CHEBI:58349"/>
    </ligand>
</feature>
<proteinExistence type="inferred from homology"/>
<dbReference type="InterPro" id="IPR016193">
    <property type="entry name" value="Cytidine_deaminase-like"/>
</dbReference>
<evidence type="ECO:0000256" key="7">
    <source>
        <dbReference type="ARBA" id="ARBA00022723"/>
    </source>
</evidence>
<dbReference type="InterPro" id="IPR024072">
    <property type="entry name" value="DHFR-like_dom_sf"/>
</dbReference>
<dbReference type="Pfam" id="PF01872">
    <property type="entry name" value="RibD_C"/>
    <property type="match status" value="1"/>
</dbReference>
<feature type="binding site" evidence="17">
    <location>
        <position position="199"/>
    </location>
    <ligand>
        <name>NADP(+)</name>
        <dbReference type="ChEBI" id="CHEBI:58349"/>
    </ligand>
</feature>
<dbReference type="PANTHER" id="PTHR38011:SF7">
    <property type="entry name" value="2,5-DIAMINO-6-RIBOSYLAMINO-4(3H)-PYRIMIDINONE 5'-PHOSPHATE REDUCTASE"/>
    <property type="match status" value="1"/>
</dbReference>
<keyword evidence="21" id="KW-1185">Reference proteome</keyword>
<evidence type="ECO:0000256" key="5">
    <source>
        <dbReference type="ARBA" id="ARBA00007417"/>
    </source>
</evidence>
<dbReference type="SUPFAM" id="SSF53927">
    <property type="entry name" value="Cytidine deaminase-like"/>
    <property type="match status" value="1"/>
</dbReference>
<dbReference type="SUPFAM" id="SSF53597">
    <property type="entry name" value="Dihydrofolate reductase-like"/>
    <property type="match status" value="1"/>
</dbReference>
<keyword evidence="8 15" id="KW-0378">Hydrolase</keyword>
<dbReference type="RefSeq" id="WP_212939285.1">
    <property type="nucleotide sequence ID" value="NZ_BORR01000005.1"/>
</dbReference>
<dbReference type="Gene3D" id="3.40.140.10">
    <property type="entry name" value="Cytidine Deaminase, domain 2"/>
    <property type="match status" value="1"/>
</dbReference>
<comment type="pathway">
    <text evidence="2 15">Cofactor biosynthesis; riboflavin biosynthesis; 5-amino-6-(D-ribitylamino)uracil from GTP: step 2/4.</text>
</comment>
<feature type="binding site" evidence="18">
    <location>
        <position position="53"/>
    </location>
    <ligand>
        <name>Zn(2+)</name>
        <dbReference type="ChEBI" id="CHEBI:29105"/>
        <note>catalytic</note>
    </ligand>
</feature>
<dbReference type="GO" id="GO:0050661">
    <property type="term" value="F:NADP binding"/>
    <property type="evidence" value="ECO:0007669"/>
    <property type="project" value="InterPro"/>
</dbReference>
<evidence type="ECO:0000256" key="17">
    <source>
        <dbReference type="PIRSR" id="PIRSR006769-2"/>
    </source>
</evidence>
<feature type="binding site" evidence="17">
    <location>
        <position position="295"/>
    </location>
    <ligand>
        <name>substrate</name>
    </ligand>
</feature>
<dbReference type="GO" id="GO:0008703">
    <property type="term" value="F:5-amino-6-(5-phosphoribosylamino)uracil reductase activity"/>
    <property type="evidence" value="ECO:0007669"/>
    <property type="project" value="UniProtKB-EC"/>
</dbReference>
<dbReference type="InterPro" id="IPR004794">
    <property type="entry name" value="Eubact_RibD"/>
</dbReference>
<name>A0A919XPS2_9BACL</name>
<feature type="binding site" evidence="17">
    <location>
        <position position="207"/>
    </location>
    <ligand>
        <name>substrate</name>
    </ligand>
</feature>
<keyword evidence="9 15" id="KW-0862">Zinc</keyword>
<dbReference type="InterPro" id="IPR011549">
    <property type="entry name" value="RibD_C"/>
</dbReference>
<keyword evidence="10 15" id="KW-0521">NADP</keyword>
<evidence type="ECO:0000256" key="3">
    <source>
        <dbReference type="ARBA" id="ARBA00004910"/>
    </source>
</evidence>
<evidence type="ECO:0000256" key="1">
    <source>
        <dbReference type="ARBA" id="ARBA00002151"/>
    </source>
</evidence>
<dbReference type="GO" id="GO:0008835">
    <property type="term" value="F:diaminohydroxyphosphoribosylaminopyrimidine deaminase activity"/>
    <property type="evidence" value="ECO:0007669"/>
    <property type="project" value="UniProtKB-EC"/>
</dbReference>
<evidence type="ECO:0000256" key="12">
    <source>
        <dbReference type="ARBA" id="ARBA00023268"/>
    </source>
</evidence>
<comment type="catalytic activity">
    <reaction evidence="13 15">
        <text>5-amino-6-(5-phospho-D-ribitylamino)uracil + NADP(+) = 5-amino-6-(5-phospho-D-ribosylamino)uracil + NADPH + H(+)</text>
        <dbReference type="Rhea" id="RHEA:17845"/>
        <dbReference type="ChEBI" id="CHEBI:15378"/>
        <dbReference type="ChEBI" id="CHEBI:57783"/>
        <dbReference type="ChEBI" id="CHEBI:58349"/>
        <dbReference type="ChEBI" id="CHEBI:58421"/>
        <dbReference type="ChEBI" id="CHEBI:58453"/>
        <dbReference type="EC" id="1.1.1.193"/>
    </reaction>
</comment>
<dbReference type="CDD" id="cd01284">
    <property type="entry name" value="Riboflavin_deaminase-reductase"/>
    <property type="match status" value="1"/>
</dbReference>
<keyword evidence="7 15" id="KW-0479">Metal-binding</keyword>
<dbReference type="InterPro" id="IPR002125">
    <property type="entry name" value="CMP_dCMP_dom"/>
</dbReference>
<dbReference type="EC" id="1.1.1.193" evidence="15"/>
<evidence type="ECO:0000256" key="8">
    <source>
        <dbReference type="ARBA" id="ARBA00022801"/>
    </source>
</evidence>
<comment type="function">
    <text evidence="1 15">Converts 2,5-diamino-6-(ribosylamino)-4(3h)-pyrimidinone 5'-phosphate into 5-amino-6-(ribosylamino)-2,4(1h,3h)-pyrimidinedione 5'-phosphate.</text>
</comment>
<sequence>MIGLNDEYYMELAIQMAERTQGQTGVNPVVGAVVVKDGAVIGMGAHLQRGTPHAEVHALNMAGSAAAGSTVYVTLEPCSHHGLTPPCAERLVHEQVARVVVACEDPNPQVAGRGIKLLEEAGITAKVGVLKERALKLNRFFNKFITTGMPYVTVKTACTLDGKIASRSGDSKWISNEAARALVHTMRHRHQAIMVGAGTVAADDPQLTTRLEVPGIQPIRIIADSKLSMPLESHVLNDGLAHTIVLTTEEADQARIKVLQDREIEVLICGAGPRVDLNLALKQLGARGISSILVEGGGRLNGSLLELGLVDEMILFLAPKLIGGFQAPGAFTFAGWDRMEDGIRLKDLEVEMIGGDNICVRGIPERKEENRVYGTG</sequence>
<dbReference type="Pfam" id="PF00383">
    <property type="entry name" value="dCMP_cyt_deam_1"/>
    <property type="match status" value="1"/>
</dbReference>
<comment type="pathway">
    <text evidence="3 15">Cofactor biosynthesis; riboflavin biosynthesis; 5-amino-6-(D-ribitylamino)uracil from GTP: step 3/4.</text>
</comment>
<evidence type="ECO:0000313" key="20">
    <source>
        <dbReference type="EMBL" id="GIO36992.1"/>
    </source>
</evidence>
<dbReference type="InterPro" id="IPR050765">
    <property type="entry name" value="Riboflavin_Biosynth_HTPR"/>
</dbReference>
<evidence type="ECO:0000256" key="6">
    <source>
        <dbReference type="ARBA" id="ARBA00022619"/>
    </source>
</evidence>
<dbReference type="EMBL" id="BORR01000005">
    <property type="protein sequence ID" value="GIO36992.1"/>
    <property type="molecule type" value="Genomic_DNA"/>
</dbReference>
<keyword evidence="11 15" id="KW-0560">Oxidoreductase</keyword>
<dbReference type="EC" id="3.5.4.26" evidence="15"/>
<feature type="binding site" evidence="18">
    <location>
        <position position="78"/>
    </location>
    <ligand>
        <name>Zn(2+)</name>
        <dbReference type="ChEBI" id="CHEBI:29105"/>
        <note>catalytic</note>
    </ligand>
</feature>
<dbReference type="AlphaFoldDB" id="A0A919XPS2"/>
<feature type="binding site" evidence="17">
    <location>
        <position position="157"/>
    </location>
    <ligand>
        <name>NADP(+)</name>
        <dbReference type="ChEBI" id="CHEBI:58349"/>
    </ligand>
</feature>
<organism evidence="20 21">
    <name type="scientific">Paenibacillus antibioticophila</name>
    <dbReference type="NCBI Taxonomy" id="1274374"/>
    <lineage>
        <taxon>Bacteria</taxon>
        <taxon>Bacillati</taxon>
        <taxon>Bacillota</taxon>
        <taxon>Bacilli</taxon>
        <taxon>Bacillales</taxon>
        <taxon>Paenibacillaceae</taxon>
        <taxon>Paenibacillus</taxon>
    </lineage>
</organism>
<dbReference type="PIRSF" id="PIRSF006769">
    <property type="entry name" value="RibD"/>
    <property type="match status" value="1"/>
</dbReference>
<feature type="active site" description="Proton donor" evidence="16">
    <location>
        <position position="55"/>
    </location>
</feature>